<dbReference type="Proteomes" id="UP000789901">
    <property type="component" value="Unassembled WGS sequence"/>
</dbReference>
<reference evidence="1 2" key="1">
    <citation type="submission" date="2021-06" db="EMBL/GenBank/DDBJ databases">
        <authorList>
            <person name="Kallberg Y."/>
            <person name="Tangrot J."/>
            <person name="Rosling A."/>
        </authorList>
    </citation>
    <scope>NUCLEOTIDE SEQUENCE [LARGE SCALE GENOMIC DNA]</scope>
    <source>
        <strain evidence="1 2">120-4 pot B 10/14</strain>
    </source>
</reference>
<name>A0ABN7X5F8_GIGMA</name>
<evidence type="ECO:0000313" key="1">
    <source>
        <dbReference type="EMBL" id="CAG8848374.1"/>
    </source>
</evidence>
<feature type="non-terminal residue" evidence="1">
    <location>
        <position position="299"/>
    </location>
</feature>
<accession>A0ABN7X5F8</accession>
<organism evidence="1 2">
    <name type="scientific">Gigaspora margarita</name>
    <dbReference type="NCBI Taxonomy" id="4874"/>
    <lineage>
        <taxon>Eukaryota</taxon>
        <taxon>Fungi</taxon>
        <taxon>Fungi incertae sedis</taxon>
        <taxon>Mucoromycota</taxon>
        <taxon>Glomeromycotina</taxon>
        <taxon>Glomeromycetes</taxon>
        <taxon>Diversisporales</taxon>
        <taxon>Gigasporaceae</taxon>
        <taxon>Gigaspora</taxon>
    </lineage>
</organism>
<keyword evidence="2" id="KW-1185">Reference proteome</keyword>
<comment type="caution">
    <text evidence="1">The sequence shown here is derived from an EMBL/GenBank/DDBJ whole genome shotgun (WGS) entry which is preliminary data.</text>
</comment>
<dbReference type="EMBL" id="CAJVQB010091693">
    <property type="protein sequence ID" value="CAG8848374.1"/>
    <property type="molecule type" value="Genomic_DNA"/>
</dbReference>
<evidence type="ECO:0000313" key="2">
    <source>
        <dbReference type="Proteomes" id="UP000789901"/>
    </source>
</evidence>
<gene>
    <name evidence="1" type="ORF">GMARGA_LOCUS39148</name>
</gene>
<feature type="non-terminal residue" evidence="1">
    <location>
        <position position="1"/>
    </location>
</feature>
<sequence length="299" mass="36485">NETPEMWCSRIRYPFRTLLENNPKYFSKNGFIYMTERSRDRRFMVKKPKRHLAYSNPFQKKGERNVSLLSSDEVDEIFMNYSIYPQRSYRVYNMENKFREKLFIPYLMVQKLSNRLGELLTKRVWNMVRNDSTPDEKKFLDVILRKIKNSYTHQQHDLRSAKIIAIINKGYNYPSPGEYKEYYLPNKWIERKKEQLNNRLSLVSYIVAFIELHRHGYRIVEYSGWTYMLKWLLNPEYYRINESSNERIVRSLEYARYMCKMHSKSYPCDSLKINYFETKYLYILGEEINIDFLDSNNNC</sequence>
<protein>
    <submittedName>
        <fullName evidence="1">20611_t:CDS:1</fullName>
    </submittedName>
</protein>
<proteinExistence type="predicted"/>